<dbReference type="PANTHER" id="PTHR38107">
    <property type="match status" value="1"/>
</dbReference>
<reference evidence="8 9" key="1">
    <citation type="submission" date="2018-01" db="EMBL/GenBank/DDBJ databases">
        <title>Genetic Diversity of Clostridium botulinum in seafood.</title>
        <authorList>
            <person name="Athira V."/>
            <person name="Arun Jyothi P.V."/>
            <person name="Lalitha K.V."/>
            <person name="Joseph T.C."/>
        </authorList>
    </citation>
    <scope>NUCLEOTIDE SEQUENCE [LARGE SCALE GENOMIC DNA]</scope>
    <source>
        <strain evidence="8 9">Mfbjulcb8</strain>
    </source>
</reference>
<dbReference type="GO" id="GO:0003796">
    <property type="term" value="F:lysozyme activity"/>
    <property type="evidence" value="ECO:0007669"/>
    <property type="project" value="UniProtKB-EC"/>
</dbReference>
<keyword evidence="2 7" id="KW-0929">Antimicrobial</keyword>
<keyword evidence="4 7" id="KW-0378">Hydrolase</keyword>
<comment type="similarity">
    <text evidence="7">Belongs to the glycosyl hydrolase 24 family.</text>
</comment>
<dbReference type="EMBL" id="CP027777">
    <property type="protein sequence ID" value="AVQ38952.1"/>
    <property type="molecule type" value="Genomic_DNA"/>
</dbReference>
<dbReference type="CDD" id="cd00737">
    <property type="entry name" value="lyz_endolysin_autolysin"/>
    <property type="match status" value="1"/>
</dbReference>
<dbReference type="Pfam" id="PF00959">
    <property type="entry name" value="Phage_lysozyme"/>
    <property type="match status" value="1"/>
</dbReference>
<keyword evidence="6 7" id="KW-0326">Glycosidase</keyword>
<evidence type="ECO:0000256" key="6">
    <source>
        <dbReference type="ARBA" id="ARBA00023295"/>
    </source>
</evidence>
<dbReference type="InterPro" id="IPR034690">
    <property type="entry name" value="Endolysin_T4_type"/>
</dbReference>
<keyword evidence="5" id="KW-1035">Host cytoplasm</keyword>
<dbReference type="InterPro" id="IPR023346">
    <property type="entry name" value="Lysozyme-like_dom_sf"/>
</dbReference>
<evidence type="ECO:0000256" key="5">
    <source>
        <dbReference type="ARBA" id="ARBA00023200"/>
    </source>
</evidence>
<evidence type="ECO:0000256" key="3">
    <source>
        <dbReference type="ARBA" id="ARBA00022638"/>
    </source>
</evidence>
<evidence type="ECO:0000256" key="1">
    <source>
        <dbReference type="ARBA" id="ARBA00000632"/>
    </source>
</evidence>
<dbReference type="RefSeq" id="WP_061327858.1">
    <property type="nucleotide sequence ID" value="NZ_CP027777.1"/>
</dbReference>
<dbReference type="Gene3D" id="3.40.50.12090">
    <property type="match status" value="2"/>
</dbReference>
<dbReference type="GO" id="GO:0031640">
    <property type="term" value="P:killing of cells of another organism"/>
    <property type="evidence" value="ECO:0007669"/>
    <property type="project" value="UniProtKB-KW"/>
</dbReference>
<accession>A0ABC8CXF5</accession>
<dbReference type="InterPro" id="IPR051018">
    <property type="entry name" value="Bacteriophage_GH24"/>
</dbReference>
<evidence type="ECO:0000256" key="4">
    <source>
        <dbReference type="ARBA" id="ARBA00022801"/>
    </source>
</evidence>
<proteinExistence type="inferred from homology"/>
<keyword evidence="3 7" id="KW-0081">Bacteriolytic enzyme</keyword>
<dbReference type="AlphaFoldDB" id="A0ABC8CXF5"/>
<dbReference type="InterPro" id="IPR033907">
    <property type="entry name" value="Endolysin_autolysin"/>
</dbReference>
<dbReference type="GO" id="GO:0042742">
    <property type="term" value="P:defense response to bacterium"/>
    <property type="evidence" value="ECO:0007669"/>
    <property type="project" value="UniProtKB-KW"/>
</dbReference>
<dbReference type="SUPFAM" id="SSF53955">
    <property type="entry name" value="Lysozyme-like"/>
    <property type="match status" value="1"/>
</dbReference>
<evidence type="ECO:0000256" key="2">
    <source>
        <dbReference type="ARBA" id="ARBA00022529"/>
    </source>
</evidence>
<protein>
    <recommendedName>
        <fullName evidence="7">Lysozyme</fullName>
        <ecNumber evidence="7">3.2.1.17</ecNumber>
    </recommendedName>
</protein>
<sequence>MGLVSKQCVDFVKEFEGFYPTPYYDIVGVKTLGYGMTGKEIEGLTSVTEAQASRMLENLLNNKYALPIKQDLDRRGVKLNQNQFDALVSMAYNIGTGGLLGSTLYRDVCNGVRDRERITNDFCMWCKAGGQTVYGLLRRRREEAAMFFGSGNTASTVEKEEKKKVKDIVIYNEGIDKNAAEYLGDFLSCSTIENNRPFHYECVDNVYAVGCGKEGRTQYLDTLITGSNANNTLERVIDHILSKSGVKGSNNFTITEGEKKAKHKLVLYNNFTDKRAAEYLARDLDCPLKQNINIDATEYDVVYLVGGGEVPKGSNVKNIKGQDRFLTAKAVIDFMKLL</sequence>
<evidence type="ECO:0000313" key="9">
    <source>
        <dbReference type="Proteomes" id="UP000240615"/>
    </source>
</evidence>
<organism evidence="8 9">
    <name type="scientific">Clostridium botulinum</name>
    <dbReference type="NCBI Taxonomy" id="1491"/>
    <lineage>
        <taxon>Bacteria</taxon>
        <taxon>Bacillati</taxon>
        <taxon>Bacillota</taxon>
        <taxon>Clostridia</taxon>
        <taxon>Eubacteriales</taxon>
        <taxon>Clostridiaceae</taxon>
        <taxon>Clostridium</taxon>
    </lineage>
</organism>
<name>A0ABC8CXF5_CLOBO</name>
<comment type="catalytic activity">
    <reaction evidence="1 7">
        <text>Hydrolysis of (1-&gt;4)-beta-linkages between N-acetylmuramic acid and N-acetyl-D-glucosamine residues in a peptidoglycan and between N-acetyl-D-glucosamine residues in chitodextrins.</text>
        <dbReference type="EC" id="3.2.1.17"/>
    </reaction>
</comment>
<gene>
    <name evidence="8" type="ORF">C7M56_09745</name>
</gene>
<evidence type="ECO:0000256" key="7">
    <source>
        <dbReference type="RuleBase" id="RU003788"/>
    </source>
</evidence>
<dbReference type="EC" id="3.2.1.17" evidence="7"/>
<dbReference type="HAMAP" id="MF_04110">
    <property type="entry name" value="ENDOLYSIN_T4"/>
    <property type="match status" value="1"/>
</dbReference>
<dbReference type="Gene3D" id="1.10.530.40">
    <property type="match status" value="1"/>
</dbReference>
<evidence type="ECO:0000313" key="8">
    <source>
        <dbReference type="EMBL" id="AVQ38952.1"/>
    </source>
</evidence>
<dbReference type="Proteomes" id="UP000240615">
    <property type="component" value="Chromosome"/>
</dbReference>
<dbReference type="InterPro" id="IPR002196">
    <property type="entry name" value="Glyco_hydro_24"/>
</dbReference>
<dbReference type="PANTHER" id="PTHR38107:SF3">
    <property type="entry name" value="LYSOZYME RRRD-RELATED"/>
    <property type="match status" value="1"/>
</dbReference>
<dbReference type="InterPro" id="IPR023347">
    <property type="entry name" value="Lysozyme_dom_sf"/>
</dbReference>